<dbReference type="AlphaFoldDB" id="A0AAD7SH62"/>
<gene>
    <name evidence="1" type="ORF">AAFF_G00369330</name>
</gene>
<reference evidence="1" key="1">
    <citation type="journal article" date="2023" name="Science">
        <title>Genome structures resolve the early diversification of teleost fishes.</title>
        <authorList>
            <person name="Parey E."/>
            <person name="Louis A."/>
            <person name="Montfort J."/>
            <person name="Bouchez O."/>
            <person name="Roques C."/>
            <person name="Iampietro C."/>
            <person name="Lluch J."/>
            <person name="Castinel A."/>
            <person name="Donnadieu C."/>
            <person name="Desvignes T."/>
            <person name="Floi Bucao C."/>
            <person name="Jouanno E."/>
            <person name="Wen M."/>
            <person name="Mejri S."/>
            <person name="Dirks R."/>
            <person name="Jansen H."/>
            <person name="Henkel C."/>
            <person name="Chen W.J."/>
            <person name="Zahm M."/>
            <person name="Cabau C."/>
            <person name="Klopp C."/>
            <person name="Thompson A.W."/>
            <person name="Robinson-Rechavi M."/>
            <person name="Braasch I."/>
            <person name="Lecointre G."/>
            <person name="Bobe J."/>
            <person name="Postlethwait J.H."/>
            <person name="Berthelot C."/>
            <person name="Roest Crollius H."/>
            <person name="Guiguen Y."/>
        </authorList>
    </citation>
    <scope>NUCLEOTIDE SEQUENCE</scope>
    <source>
        <strain evidence="1">NC1722</strain>
    </source>
</reference>
<sequence length="104" mass="11309">PNSTLCLKESYTDVYLPPSRQRGSVYSESITVSACDGGGSRMVRDGHTAGSESGQTRIFHRFYSTTVMALDWSGGAGGLADWDGFSKGSTWLFQPNKKECAPRH</sequence>
<accession>A0AAD7SH62</accession>
<keyword evidence="2" id="KW-1185">Reference proteome</keyword>
<name>A0AAD7SH62_9TELE</name>
<evidence type="ECO:0000313" key="2">
    <source>
        <dbReference type="Proteomes" id="UP001221898"/>
    </source>
</evidence>
<protein>
    <submittedName>
        <fullName evidence="1">Uncharacterized protein</fullName>
    </submittedName>
</protein>
<proteinExistence type="predicted"/>
<feature type="non-terminal residue" evidence="1">
    <location>
        <position position="104"/>
    </location>
</feature>
<dbReference type="EMBL" id="JAINUG010000064">
    <property type="protein sequence ID" value="KAJ8402444.1"/>
    <property type="molecule type" value="Genomic_DNA"/>
</dbReference>
<comment type="caution">
    <text evidence="1">The sequence shown here is derived from an EMBL/GenBank/DDBJ whole genome shotgun (WGS) entry which is preliminary data.</text>
</comment>
<organism evidence="1 2">
    <name type="scientific">Aldrovandia affinis</name>
    <dbReference type="NCBI Taxonomy" id="143900"/>
    <lineage>
        <taxon>Eukaryota</taxon>
        <taxon>Metazoa</taxon>
        <taxon>Chordata</taxon>
        <taxon>Craniata</taxon>
        <taxon>Vertebrata</taxon>
        <taxon>Euteleostomi</taxon>
        <taxon>Actinopterygii</taxon>
        <taxon>Neopterygii</taxon>
        <taxon>Teleostei</taxon>
        <taxon>Notacanthiformes</taxon>
        <taxon>Halosauridae</taxon>
        <taxon>Aldrovandia</taxon>
    </lineage>
</organism>
<evidence type="ECO:0000313" key="1">
    <source>
        <dbReference type="EMBL" id="KAJ8402444.1"/>
    </source>
</evidence>
<dbReference type="Proteomes" id="UP001221898">
    <property type="component" value="Unassembled WGS sequence"/>
</dbReference>